<evidence type="ECO:0000313" key="3">
    <source>
        <dbReference type="EMBL" id="SGY94031.1"/>
    </source>
</evidence>
<dbReference type="InterPro" id="IPR010708">
    <property type="entry name" value="5'(3')-deoxyribonucleotidase"/>
</dbReference>
<dbReference type="RefSeq" id="WP_045108586.1">
    <property type="nucleotide sequence ID" value="NZ_CAWQZC010000153.1"/>
</dbReference>
<dbReference type="PANTHER" id="PTHR35134">
    <property type="entry name" value="NUCLEOTIDASE YQFW-RELATED"/>
    <property type="match status" value="1"/>
</dbReference>
<evidence type="ECO:0000256" key="2">
    <source>
        <dbReference type="PIRSR" id="PIRSR610708-1"/>
    </source>
</evidence>
<protein>
    <recommendedName>
        <fullName evidence="7">Nucleotidase</fullName>
    </recommendedName>
</protein>
<dbReference type="Pfam" id="PF06941">
    <property type="entry name" value="NT5C"/>
    <property type="match status" value="1"/>
</dbReference>
<dbReference type="Proteomes" id="UP000183794">
    <property type="component" value="Unassembled WGS sequence"/>
</dbReference>
<keyword evidence="5" id="KW-1185">Reference proteome</keyword>
<dbReference type="GO" id="GO:0009264">
    <property type="term" value="P:deoxyribonucleotide catabolic process"/>
    <property type="evidence" value="ECO:0007669"/>
    <property type="project" value="InterPro"/>
</dbReference>
<evidence type="ECO:0000256" key="1">
    <source>
        <dbReference type="ARBA" id="ARBA00009589"/>
    </source>
</evidence>
<dbReference type="GeneID" id="61296532"/>
<dbReference type="Gene3D" id="3.40.50.1000">
    <property type="entry name" value="HAD superfamily/HAD-like"/>
    <property type="match status" value="1"/>
</dbReference>
<sequence>MKAIVIDIDDTVLDFGSRLREFVNHQYDKKVTGKPLAWDLCEWLGVKEGQDVTILKEFASSWQFGALDALPGASRILTKLIQEGYDIFCITACSRDPQVEALRRANMYHCFGNIFQDIFFVEFGESKATYLNKIQQTHEIHAFIDDKYDNLLDAKNAGVDNCIMIKQPHNKAFRERVTSAHDWYEISYIIQTWHEKTWSVQ</sequence>
<reference evidence="3 5" key="2">
    <citation type="submission" date="2016-11" db="EMBL/GenBank/DDBJ databases">
        <authorList>
            <person name="Klemetsen T."/>
        </authorList>
    </citation>
    <scope>NUCLEOTIDE SEQUENCE [LARGE SCALE GENOMIC DNA]</scope>
    <source>
        <strain evidence="3">MT 2528</strain>
    </source>
</reference>
<feature type="active site" description="Nucleophile" evidence="2">
    <location>
        <position position="7"/>
    </location>
</feature>
<reference evidence="4 6" key="1">
    <citation type="submission" date="2016-11" db="EMBL/GenBank/DDBJ databases">
        <authorList>
            <person name="Jaros S."/>
            <person name="Januszkiewicz K."/>
            <person name="Wedrychowicz H."/>
        </authorList>
    </citation>
    <scope>NUCLEOTIDE SEQUENCE [LARGE SCALE GENOMIC DNA]</scope>
    <source>
        <strain evidence="4">NVI 5450</strain>
    </source>
</reference>
<dbReference type="InterPro" id="IPR036412">
    <property type="entry name" value="HAD-like_sf"/>
</dbReference>
<dbReference type="EMBL" id="FPLD01000075">
    <property type="protein sequence ID" value="SGZ05263.1"/>
    <property type="molecule type" value="Genomic_DNA"/>
</dbReference>
<gene>
    <name evidence="3" type="ORF">MT2528_2698</name>
    <name evidence="4" type="ORF">NVI5450_2882</name>
</gene>
<evidence type="ECO:0000313" key="4">
    <source>
        <dbReference type="EMBL" id="SGZ05263.1"/>
    </source>
</evidence>
<dbReference type="PANTHER" id="PTHR35134:SF2">
    <property type="entry name" value="NUCLEOTIDASE YQFW-RELATED"/>
    <property type="match status" value="1"/>
</dbReference>
<evidence type="ECO:0000313" key="6">
    <source>
        <dbReference type="Proteomes" id="UP000183794"/>
    </source>
</evidence>
<evidence type="ECO:0000313" key="5">
    <source>
        <dbReference type="Proteomes" id="UP000182660"/>
    </source>
</evidence>
<dbReference type="GO" id="GO:0008253">
    <property type="term" value="F:5'-nucleotidase activity"/>
    <property type="evidence" value="ECO:0007669"/>
    <property type="project" value="InterPro"/>
</dbReference>
<feature type="active site" description="Proton donor" evidence="2">
    <location>
        <position position="9"/>
    </location>
</feature>
<comment type="similarity">
    <text evidence="1">Belongs to the 5'(3')-deoxyribonucleotidase family.</text>
</comment>
<dbReference type="InterPro" id="IPR052419">
    <property type="entry name" value="5_3-deoxyribonucleotidase-like"/>
</dbReference>
<evidence type="ECO:0008006" key="7">
    <source>
        <dbReference type="Google" id="ProtNLM"/>
    </source>
</evidence>
<organism evidence="4 6">
    <name type="scientific">Moritella viscosa</name>
    <dbReference type="NCBI Taxonomy" id="80854"/>
    <lineage>
        <taxon>Bacteria</taxon>
        <taxon>Pseudomonadati</taxon>
        <taxon>Pseudomonadota</taxon>
        <taxon>Gammaproteobacteria</taxon>
        <taxon>Alteromonadales</taxon>
        <taxon>Moritellaceae</taxon>
        <taxon>Moritella</taxon>
    </lineage>
</organism>
<dbReference type="OrthoDB" id="278110at2"/>
<dbReference type="InterPro" id="IPR023214">
    <property type="entry name" value="HAD_sf"/>
</dbReference>
<dbReference type="EMBL" id="FPLJ01000060">
    <property type="protein sequence ID" value="SGY94031.1"/>
    <property type="molecule type" value="Genomic_DNA"/>
</dbReference>
<dbReference type="Proteomes" id="UP000182660">
    <property type="component" value="Unassembled WGS sequence"/>
</dbReference>
<dbReference type="SUPFAM" id="SSF56784">
    <property type="entry name" value="HAD-like"/>
    <property type="match status" value="1"/>
</dbReference>
<accession>A0A1L0A4E2</accession>
<dbReference type="AlphaFoldDB" id="A0A1L0A4E2"/>
<name>A0A1L0A4E2_9GAMM</name>
<proteinExistence type="inferred from homology"/>